<keyword evidence="3" id="KW-0106">Calcium</keyword>
<evidence type="ECO:0000313" key="8">
    <source>
        <dbReference type="EMBL" id="KAK4307896.1"/>
    </source>
</evidence>
<dbReference type="InterPro" id="IPR013320">
    <property type="entry name" value="ConA-like_dom_sf"/>
</dbReference>
<comment type="cofactor">
    <cofactor evidence="1">
        <name>Ca(2+)</name>
        <dbReference type="ChEBI" id="CHEBI:29108"/>
    </cofactor>
</comment>
<keyword evidence="9" id="KW-1185">Reference proteome</keyword>
<dbReference type="Pfam" id="PF00354">
    <property type="entry name" value="Pentaxin"/>
    <property type="match status" value="1"/>
</dbReference>
<dbReference type="InterPro" id="IPR051360">
    <property type="entry name" value="Neuronal_Pentraxin_Related"/>
</dbReference>
<dbReference type="GO" id="GO:0016020">
    <property type="term" value="C:membrane"/>
    <property type="evidence" value="ECO:0007669"/>
    <property type="project" value="InterPro"/>
</dbReference>
<dbReference type="PANTHER" id="PTHR19277:SF161">
    <property type="entry name" value="LAMININ G DOMAIN-CONTAINING PROTEIN"/>
    <property type="match status" value="1"/>
</dbReference>
<evidence type="ECO:0000313" key="9">
    <source>
        <dbReference type="Proteomes" id="UP001292094"/>
    </source>
</evidence>
<evidence type="ECO:0000256" key="5">
    <source>
        <dbReference type="ARBA" id="ARBA00023180"/>
    </source>
</evidence>
<comment type="caution">
    <text evidence="8">The sequence shown here is derived from an EMBL/GenBank/DDBJ whole genome shotgun (WGS) entry which is preliminary data.</text>
</comment>
<dbReference type="SUPFAM" id="SSF49899">
    <property type="entry name" value="Concanavalin A-like lectins/glucanases"/>
    <property type="match status" value="1"/>
</dbReference>
<dbReference type="SUPFAM" id="SSF57424">
    <property type="entry name" value="LDL receptor-like module"/>
    <property type="match status" value="1"/>
</dbReference>
<dbReference type="GO" id="GO:0005230">
    <property type="term" value="F:extracellular ligand-gated monoatomic ion channel activity"/>
    <property type="evidence" value="ECO:0007669"/>
    <property type="project" value="InterPro"/>
</dbReference>
<dbReference type="InterPro" id="IPR001759">
    <property type="entry name" value="PTX_dom"/>
</dbReference>
<dbReference type="PRINTS" id="PR00895">
    <property type="entry name" value="PENTAXIN"/>
</dbReference>
<dbReference type="Gene3D" id="2.60.120.200">
    <property type="match status" value="1"/>
</dbReference>
<dbReference type="CDD" id="cd00112">
    <property type="entry name" value="LDLa"/>
    <property type="match status" value="1"/>
</dbReference>
<evidence type="ECO:0000256" key="1">
    <source>
        <dbReference type="ARBA" id="ARBA00001913"/>
    </source>
</evidence>
<dbReference type="SMART" id="SM00159">
    <property type="entry name" value="PTX"/>
    <property type="match status" value="1"/>
</dbReference>
<keyword evidence="5" id="KW-0325">Glycoprotein</keyword>
<keyword evidence="2" id="KW-0479">Metal-binding</keyword>
<evidence type="ECO:0000256" key="2">
    <source>
        <dbReference type="ARBA" id="ARBA00022723"/>
    </source>
</evidence>
<feature type="signal peptide" evidence="6">
    <location>
        <begin position="1"/>
        <end position="17"/>
    </location>
</feature>
<evidence type="ECO:0000256" key="3">
    <source>
        <dbReference type="ARBA" id="ARBA00022837"/>
    </source>
</evidence>
<dbReference type="InterPro" id="IPR036055">
    <property type="entry name" value="LDL_receptor-like_sf"/>
</dbReference>
<evidence type="ECO:0000259" key="7">
    <source>
        <dbReference type="SMART" id="SM00159"/>
    </source>
</evidence>
<reference evidence="8" key="1">
    <citation type="submission" date="2023-11" db="EMBL/GenBank/DDBJ databases">
        <title>Genome assemblies of two species of porcelain crab, Petrolisthes cinctipes and Petrolisthes manimaculis (Anomura: Porcellanidae).</title>
        <authorList>
            <person name="Angst P."/>
        </authorList>
    </citation>
    <scope>NUCLEOTIDE SEQUENCE</scope>
    <source>
        <strain evidence="8">PB745_02</strain>
        <tissue evidence="8">Gill</tissue>
    </source>
</reference>
<dbReference type="InterPro" id="IPR002172">
    <property type="entry name" value="LDrepeatLR_classA_rpt"/>
</dbReference>
<dbReference type="InterPro" id="IPR036734">
    <property type="entry name" value="Neur_chan_lig-bd_sf"/>
</dbReference>
<dbReference type="AlphaFoldDB" id="A0AAE1U4H8"/>
<name>A0AAE1U4H8_9EUCA</name>
<proteinExistence type="predicted"/>
<dbReference type="EMBL" id="JAWZYT010001955">
    <property type="protein sequence ID" value="KAK4307896.1"/>
    <property type="molecule type" value="Genomic_DNA"/>
</dbReference>
<feature type="chain" id="PRO_5042068905" description="Pentraxin (PTX) domain-containing protein" evidence="6">
    <location>
        <begin position="18"/>
        <end position="561"/>
    </location>
</feature>
<gene>
    <name evidence="8" type="ORF">Pmani_020374</name>
</gene>
<dbReference type="Proteomes" id="UP001292094">
    <property type="component" value="Unassembled WGS sequence"/>
</dbReference>
<evidence type="ECO:0000256" key="6">
    <source>
        <dbReference type="SAM" id="SignalP"/>
    </source>
</evidence>
<keyword evidence="6" id="KW-0732">Signal</keyword>
<organism evidence="8 9">
    <name type="scientific">Petrolisthes manimaculis</name>
    <dbReference type="NCBI Taxonomy" id="1843537"/>
    <lineage>
        <taxon>Eukaryota</taxon>
        <taxon>Metazoa</taxon>
        <taxon>Ecdysozoa</taxon>
        <taxon>Arthropoda</taxon>
        <taxon>Crustacea</taxon>
        <taxon>Multicrustacea</taxon>
        <taxon>Malacostraca</taxon>
        <taxon>Eumalacostraca</taxon>
        <taxon>Eucarida</taxon>
        <taxon>Decapoda</taxon>
        <taxon>Pleocyemata</taxon>
        <taxon>Anomura</taxon>
        <taxon>Galatheoidea</taxon>
        <taxon>Porcellanidae</taxon>
        <taxon>Petrolisthes</taxon>
    </lineage>
</organism>
<evidence type="ECO:0000256" key="4">
    <source>
        <dbReference type="ARBA" id="ARBA00023157"/>
    </source>
</evidence>
<sequence>MTTWIFLHLLWLQLVHSDSVNVGERGQPGSHVYQLSPRSDDNQTRLTVWLREAIQDEEVISRDPTLVNSLSAFTLCLWFRVVTFLDLSCLLSYALSAQDDDVIHIFTRPDGLEVDYMGHNVQHHLKLWPMFWYSACLVVDEEQVGVWVAGRGQHHPASNPPLLLNGSLVAGQEQDELDGGFIGNQAFIGHLTGLTLWPTALSPHQRSEMVMAAPSEEQEWRQVTQLLTFYRPHCSNAYSEGVRIWLGIFVNETSQMALSEDYNKNFYDFLAIRMERLTENPDSYPVSQDQQGSWHQEDQDSELCFIARYIRPPQPIRLMGLCPASGPRWCKGINFVVSSSALKDRNNSSIYLHGYGRYHIIWDKRCDNVIDCSDGIDEMDCFTCITPQGYVDAMPPMIPVVAEVTDLGQTDLLASTLTLIVTLMLSWIDERLEFHHLQNDTDGALTTVVLKLDQKVWMPRLRIKRGSLKEETTTTAALGENLWVRRQGEGTVLSQASRSQVEVSESSHVVWCSKGREEYQVTKCFLLVSPGGFNLTLGLERRSEYHVWATYLPTALLLGIG</sequence>
<dbReference type="Gene3D" id="2.70.170.10">
    <property type="entry name" value="Neurotransmitter-gated ion-channel ligand-binding domain"/>
    <property type="match status" value="1"/>
</dbReference>
<feature type="domain" description="Pentraxin (PTX)" evidence="7">
    <location>
        <begin position="38"/>
        <end position="236"/>
    </location>
</feature>
<dbReference type="GO" id="GO:0046872">
    <property type="term" value="F:metal ion binding"/>
    <property type="evidence" value="ECO:0007669"/>
    <property type="project" value="UniProtKB-KW"/>
</dbReference>
<keyword evidence="4" id="KW-1015">Disulfide bond</keyword>
<dbReference type="PANTHER" id="PTHR19277">
    <property type="entry name" value="PENTRAXIN"/>
    <property type="match status" value="1"/>
</dbReference>
<accession>A0AAE1U4H8</accession>
<protein>
    <recommendedName>
        <fullName evidence="7">Pentraxin (PTX) domain-containing protein</fullName>
    </recommendedName>
</protein>